<dbReference type="PANTHER" id="PTHR28599:SF1">
    <property type="entry name" value="SMALL INTEGRAL MEMBRANE PROTEIN 12"/>
    <property type="match status" value="1"/>
</dbReference>
<dbReference type="PANTHER" id="PTHR28599">
    <property type="entry name" value="SMALL INTEGRAL MEMBRANE PROTEIN 12"/>
    <property type="match status" value="1"/>
</dbReference>
<name>A0A0V1AZ65_TRISP</name>
<comment type="caution">
    <text evidence="8">The sequence shown here is derived from an EMBL/GenBank/DDBJ whole genome shotgun (WGS) entry which is preliminary data.</text>
</comment>
<accession>A0A0V1AZ65</accession>
<protein>
    <submittedName>
        <fullName evidence="8">Small integral membrane protein 12-B</fullName>
    </submittedName>
</protein>
<reference evidence="8 9" key="1">
    <citation type="submission" date="2015-01" db="EMBL/GenBank/DDBJ databases">
        <title>Evolution of Trichinella species and genotypes.</title>
        <authorList>
            <person name="Korhonen P.K."/>
            <person name="Edoardo P."/>
            <person name="Giuseppe L.R."/>
            <person name="Gasser R.B."/>
        </authorList>
    </citation>
    <scope>NUCLEOTIDE SEQUENCE [LARGE SCALE GENOMIC DNA]</scope>
    <source>
        <strain evidence="8">ISS3</strain>
    </source>
</reference>
<evidence type="ECO:0000313" key="8">
    <source>
        <dbReference type="EMBL" id="KRY30068.1"/>
    </source>
</evidence>
<keyword evidence="4 6" id="KW-1133">Transmembrane helix</keyword>
<evidence type="ECO:0000256" key="6">
    <source>
        <dbReference type="SAM" id="Phobius"/>
    </source>
</evidence>
<dbReference type="InterPro" id="IPR031933">
    <property type="entry name" value="UPF0767"/>
</dbReference>
<dbReference type="Proteomes" id="UP000054776">
    <property type="component" value="Unassembled WGS sequence"/>
</dbReference>
<dbReference type="EMBL" id="JYDH01000202">
    <property type="protein sequence ID" value="KRY28491.1"/>
    <property type="molecule type" value="Genomic_DNA"/>
</dbReference>
<evidence type="ECO:0000256" key="3">
    <source>
        <dbReference type="ARBA" id="ARBA00022692"/>
    </source>
</evidence>
<evidence type="ECO:0000256" key="4">
    <source>
        <dbReference type="ARBA" id="ARBA00022989"/>
    </source>
</evidence>
<evidence type="ECO:0000256" key="5">
    <source>
        <dbReference type="ARBA" id="ARBA00023136"/>
    </source>
</evidence>
<dbReference type="GO" id="GO:0016020">
    <property type="term" value="C:membrane"/>
    <property type="evidence" value="ECO:0007669"/>
    <property type="project" value="UniProtKB-SubCell"/>
</dbReference>
<feature type="transmembrane region" description="Helical" evidence="6">
    <location>
        <begin position="12"/>
        <end position="30"/>
    </location>
</feature>
<comment type="similarity">
    <text evidence="2">Belongs to the SMIM12 family.</text>
</comment>
<dbReference type="Pfam" id="PF15990">
    <property type="entry name" value="UPF0767"/>
    <property type="match status" value="1"/>
</dbReference>
<dbReference type="STRING" id="6334.A0A0V1AZ65"/>
<keyword evidence="9" id="KW-1185">Reference proteome</keyword>
<dbReference type="InParanoid" id="A0A0V1AZ65"/>
<dbReference type="AlphaFoldDB" id="A0A0V1AZ65"/>
<dbReference type="EMBL" id="JYDH01000151">
    <property type="protein sequence ID" value="KRY30068.1"/>
    <property type="molecule type" value="Genomic_DNA"/>
</dbReference>
<evidence type="ECO:0000256" key="1">
    <source>
        <dbReference type="ARBA" id="ARBA00004167"/>
    </source>
</evidence>
<organism evidence="8 9">
    <name type="scientific">Trichinella spiralis</name>
    <name type="common">Trichina worm</name>
    <dbReference type="NCBI Taxonomy" id="6334"/>
    <lineage>
        <taxon>Eukaryota</taxon>
        <taxon>Metazoa</taxon>
        <taxon>Ecdysozoa</taxon>
        <taxon>Nematoda</taxon>
        <taxon>Enoplea</taxon>
        <taxon>Dorylaimia</taxon>
        <taxon>Trichinellida</taxon>
        <taxon>Trichinellidae</taxon>
        <taxon>Trichinella</taxon>
    </lineage>
</organism>
<comment type="subcellular location">
    <subcellularLocation>
        <location evidence="1">Membrane</location>
        <topology evidence="1">Single-pass membrane protein</topology>
    </subcellularLocation>
</comment>
<sequence length="104" mass="12326">MWHVMVFARTYAPYIMFPVAFTIGFIGYNIEKKFRKTESFDYLESSVIERRQRRLLEETLSTDPTIVASLRTKQDVPKSSLDRNPTSTHKNSYWMISLTKHVYI</sequence>
<keyword evidence="3 6" id="KW-0812">Transmembrane</keyword>
<keyword evidence="5 6" id="KW-0472">Membrane</keyword>
<proteinExistence type="inferred from homology"/>
<dbReference type="OrthoDB" id="10052506at2759"/>
<evidence type="ECO:0000313" key="7">
    <source>
        <dbReference type="EMBL" id="KRY28491.1"/>
    </source>
</evidence>
<gene>
    <name evidence="8" type="primary">smim12-b</name>
    <name evidence="7" type="ORF">T01_1051</name>
    <name evidence="8" type="ORF">T01_1117</name>
</gene>
<evidence type="ECO:0000313" key="9">
    <source>
        <dbReference type="Proteomes" id="UP000054776"/>
    </source>
</evidence>
<evidence type="ECO:0000256" key="2">
    <source>
        <dbReference type="ARBA" id="ARBA00007304"/>
    </source>
</evidence>